<evidence type="ECO:0000313" key="3">
    <source>
        <dbReference type="WBParaSite" id="HPLM_0001146601-mRNA-1"/>
    </source>
</evidence>
<dbReference type="Proteomes" id="UP000268014">
    <property type="component" value="Unassembled WGS sequence"/>
</dbReference>
<dbReference type="EMBL" id="UZAF01017575">
    <property type="protein sequence ID" value="VDO42921.1"/>
    <property type="molecule type" value="Genomic_DNA"/>
</dbReference>
<gene>
    <name evidence="1" type="ORF">HPLM_LOCUS11458</name>
</gene>
<organism evidence="3">
    <name type="scientific">Haemonchus placei</name>
    <name type="common">Barber's pole worm</name>
    <dbReference type="NCBI Taxonomy" id="6290"/>
    <lineage>
        <taxon>Eukaryota</taxon>
        <taxon>Metazoa</taxon>
        <taxon>Ecdysozoa</taxon>
        <taxon>Nematoda</taxon>
        <taxon>Chromadorea</taxon>
        <taxon>Rhabditida</taxon>
        <taxon>Rhabditina</taxon>
        <taxon>Rhabditomorpha</taxon>
        <taxon>Strongyloidea</taxon>
        <taxon>Trichostrongylidae</taxon>
        <taxon>Haemonchus</taxon>
    </lineage>
</organism>
<reference evidence="1 2" key="2">
    <citation type="submission" date="2018-11" db="EMBL/GenBank/DDBJ databases">
        <authorList>
            <consortium name="Pathogen Informatics"/>
        </authorList>
    </citation>
    <scope>NUCLEOTIDE SEQUENCE [LARGE SCALE GENOMIC DNA]</scope>
    <source>
        <strain evidence="1 2">MHpl1</strain>
    </source>
</reference>
<protein>
    <submittedName>
        <fullName evidence="1 3">Uncharacterized protein</fullName>
    </submittedName>
</protein>
<dbReference type="AlphaFoldDB" id="A0A0N4WK76"/>
<sequence>MNDVELPQTNYGVYQFFHVVPCWSFVAVNPPRIVRQCVSASPMRPMTDVREAPPSAWTSRKHTHAIRRHRRQSHNGCGNVSALTRSSGVAHNVVVVVVDVEDDYNEVVATTRELLVMEEIAISHAKTKPAKVRVY</sequence>
<evidence type="ECO:0000313" key="1">
    <source>
        <dbReference type="EMBL" id="VDO42921.1"/>
    </source>
</evidence>
<keyword evidence="2" id="KW-1185">Reference proteome</keyword>
<accession>A0A0N4WK76</accession>
<reference evidence="3" key="1">
    <citation type="submission" date="2017-02" db="UniProtKB">
        <authorList>
            <consortium name="WormBaseParasite"/>
        </authorList>
    </citation>
    <scope>IDENTIFICATION</scope>
</reference>
<dbReference type="WBParaSite" id="HPLM_0001146601-mRNA-1">
    <property type="protein sequence ID" value="HPLM_0001146601-mRNA-1"/>
    <property type="gene ID" value="HPLM_0001146601"/>
</dbReference>
<name>A0A0N4WK76_HAEPC</name>
<proteinExistence type="predicted"/>
<evidence type="ECO:0000313" key="2">
    <source>
        <dbReference type="Proteomes" id="UP000268014"/>
    </source>
</evidence>